<dbReference type="GO" id="GO:0005829">
    <property type="term" value="C:cytosol"/>
    <property type="evidence" value="ECO:0007669"/>
    <property type="project" value="UniProtKB-ARBA"/>
</dbReference>
<dbReference type="PANTHER" id="PTHR22893:SF91">
    <property type="entry name" value="NADPH DEHYDROGENASE 2-RELATED"/>
    <property type="match status" value="1"/>
</dbReference>
<dbReference type="CDD" id="cd02933">
    <property type="entry name" value="OYE_like_FMN"/>
    <property type="match status" value="1"/>
</dbReference>
<keyword evidence="6" id="KW-1185">Reference proteome</keyword>
<accession>A0A9W6JSU8</accession>
<evidence type="ECO:0000256" key="3">
    <source>
        <dbReference type="ARBA" id="ARBA00023002"/>
    </source>
</evidence>
<dbReference type="InterPro" id="IPR045247">
    <property type="entry name" value="Oye-like"/>
</dbReference>
<keyword evidence="3" id="KW-0560">Oxidoreductase</keyword>
<comment type="similarity">
    <text evidence="2">Belongs to the NADH:flavin oxidoreductase/NADH oxidase family.</text>
</comment>
<dbReference type="PANTHER" id="PTHR22893">
    <property type="entry name" value="NADH OXIDOREDUCTASE-RELATED"/>
    <property type="match status" value="1"/>
</dbReference>
<dbReference type="RefSeq" id="WP_213363208.1">
    <property type="nucleotide sequence ID" value="NZ_BSFM01000003.1"/>
</dbReference>
<dbReference type="Pfam" id="PF00724">
    <property type="entry name" value="Oxidored_FMN"/>
    <property type="match status" value="1"/>
</dbReference>
<dbReference type="InterPro" id="IPR001155">
    <property type="entry name" value="OxRdtase_FMN_N"/>
</dbReference>
<organism evidence="5 6">
    <name type="scientific">Ancylobacter defluvii</name>
    <dbReference type="NCBI Taxonomy" id="1282440"/>
    <lineage>
        <taxon>Bacteria</taxon>
        <taxon>Pseudomonadati</taxon>
        <taxon>Pseudomonadota</taxon>
        <taxon>Alphaproteobacteria</taxon>
        <taxon>Hyphomicrobiales</taxon>
        <taxon>Xanthobacteraceae</taxon>
        <taxon>Ancylobacter</taxon>
    </lineage>
</organism>
<dbReference type="GO" id="GO:0010181">
    <property type="term" value="F:FMN binding"/>
    <property type="evidence" value="ECO:0007669"/>
    <property type="project" value="InterPro"/>
</dbReference>
<evidence type="ECO:0000313" key="6">
    <source>
        <dbReference type="Proteomes" id="UP001143330"/>
    </source>
</evidence>
<feature type="domain" description="NADH:flavin oxidoreductase/NADH oxidase N-terminal" evidence="4">
    <location>
        <begin position="4"/>
        <end position="335"/>
    </location>
</feature>
<proteinExistence type="inferred from homology"/>
<evidence type="ECO:0000259" key="4">
    <source>
        <dbReference type="Pfam" id="PF00724"/>
    </source>
</evidence>
<dbReference type="InterPro" id="IPR013785">
    <property type="entry name" value="Aldolase_TIM"/>
</dbReference>
<dbReference type="EMBL" id="BSFM01000003">
    <property type="protein sequence ID" value="GLK82577.1"/>
    <property type="molecule type" value="Genomic_DNA"/>
</dbReference>
<sequence length="363" mass="39136">MTASLFDPYRLGGITLTSRVVMAPLTRNRAIAGTVPNPLSVKYYAQRATAGLIVTEATQVSDTAQGYQDTPGLHTAAQIEGWKPITEAVHAKGGHIFVQLWHVGRVSHRSLQPGGAAPLAPSAIRAETKTYVNNQFLEVDEPRALETHEIPGIVDDFRKAAANAIAAGFDGVEIHAANGYLIDQFLRDGANQRTDQYGGSIENRTRFLKEVMEAVIGEIGADRTGVRLSPVTPANGLTDSDPAALFAHVMDVVEKLGPVYVHMIEGATGGPRDIVPGFDFEALHKRFSRTWMVNNGYDKALAEQVVASGKADLVAFGKPFISSPDAVERLKRNAPFNDLDRDHLYGGGEKGYTDYPTLEAAGT</sequence>
<protein>
    <submittedName>
        <fullName evidence="5">Alkene reductase</fullName>
    </submittedName>
</protein>
<dbReference type="SUPFAM" id="SSF51395">
    <property type="entry name" value="FMN-linked oxidoreductases"/>
    <property type="match status" value="1"/>
</dbReference>
<reference evidence="5" key="1">
    <citation type="journal article" date="2014" name="Int. J. Syst. Evol. Microbiol.">
        <title>Complete genome sequence of Corynebacterium casei LMG S-19264T (=DSM 44701T), isolated from a smear-ripened cheese.</title>
        <authorList>
            <consortium name="US DOE Joint Genome Institute (JGI-PGF)"/>
            <person name="Walter F."/>
            <person name="Albersmeier A."/>
            <person name="Kalinowski J."/>
            <person name="Ruckert C."/>
        </authorList>
    </citation>
    <scope>NUCLEOTIDE SEQUENCE</scope>
    <source>
        <strain evidence="5">VKM B-2789</strain>
    </source>
</reference>
<evidence type="ECO:0000313" key="5">
    <source>
        <dbReference type="EMBL" id="GLK82577.1"/>
    </source>
</evidence>
<name>A0A9W6JSU8_9HYPH</name>
<evidence type="ECO:0000256" key="2">
    <source>
        <dbReference type="ARBA" id="ARBA00005979"/>
    </source>
</evidence>
<evidence type="ECO:0000256" key="1">
    <source>
        <dbReference type="ARBA" id="ARBA00001917"/>
    </source>
</evidence>
<dbReference type="GO" id="GO:0016628">
    <property type="term" value="F:oxidoreductase activity, acting on the CH-CH group of donors, NAD or NADP as acceptor"/>
    <property type="evidence" value="ECO:0007669"/>
    <property type="project" value="UniProtKB-ARBA"/>
</dbReference>
<dbReference type="FunFam" id="3.20.20.70:FF:000059">
    <property type="entry name" value="N-ethylmaleimide reductase, FMN-linked"/>
    <property type="match status" value="1"/>
</dbReference>
<comment type="cofactor">
    <cofactor evidence="1">
        <name>FMN</name>
        <dbReference type="ChEBI" id="CHEBI:58210"/>
    </cofactor>
</comment>
<dbReference type="Gene3D" id="3.20.20.70">
    <property type="entry name" value="Aldolase class I"/>
    <property type="match status" value="1"/>
</dbReference>
<gene>
    <name evidence="5" type="ORF">GCM10017653_06460</name>
</gene>
<dbReference type="AlphaFoldDB" id="A0A9W6JSU8"/>
<dbReference type="Proteomes" id="UP001143330">
    <property type="component" value="Unassembled WGS sequence"/>
</dbReference>
<reference evidence="5" key="2">
    <citation type="submission" date="2023-01" db="EMBL/GenBank/DDBJ databases">
        <authorList>
            <person name="Sun Q."/>
            <person name="Evtushenko L."/>
        </authorList>
    </citation>
    <scope>NUCLEOTIDE SEQUENCE</scope>
    <source>
        <strain evidence="5">VKM B-2789</strain>
    </source>
</reference>
<comment type="caution">
    <text evidence="5">The sequence shown here is derived from an EMBL/GenBank/DDBJ whole genome shotgun (WGS) entry which is preliminary data.</text>
</comment>